<organism evidence="1 2">
    <name type="scientific">Zarea fungicola</name>
    <dbReference type="NCBI Taxonomy" id="93591"/>
    <lineage>
        <taxon>Eukaryota</taxon>
        <taxon>Fungi</taxon>
        <taxon>Dikarya</taxon>
        <taxon>Ascomycota</taxon>
        <taxon>Pezizomycotina</taxon>
        <taxon>Sordariomycetes</taxon>
        <taxon>Hypocreomycetidae</taxon>
        <taxon>Hypocreales</taxon>
        <taxon>Cordycipitaceae</taxon>
        <taxon>Zarea</taxon>
    </lineage>
</organism>
<name>A0ACC1NI49_9HYPO</name>
<accession>A0ACC1NI49</accession>
<protein>
    <submittedName>
        <fullName evidence="1">Uncharacterized protein</fullName>
    </submittedName>
</protein>
<gene>
    <name evidence="1" type="ORF">NQ176_g3732</name>
</gene>
<evidence type="ECO:0000313" key="1">
    <source>
        <dbReference type="EMBL" id="KAJ2978587.1"/>
    </source>
</evidence>
<sequence>MELSHLVAFKPKRPSHCRPDTPPRPLPPPEACVLYALVCLSSLHLHPHAGRYHGGPCLFLYYHAAAPSLLDRSPLNTWANSTELRNPKSTWPTVAVKDKTSGTLSVVTRANQDPISGNLEPLMGIDAWEHAYYLQYENRKVEYFSAIWDVINWGIVAKRFEK</sequence>
<dbReference type="EMBL" id="JANJQO010000361">
    <property type="protein sequence ID" value="KAJ2978587.1"/>
    <property type="molecule type" value="Genomic_DNA"/>
</dbReference>
<dbReference type="Proteomes" id="UP001143910">
    <property type="component" value="Unassembled WGS sequence"/>
</dbReference>
<comment type="caution">
    <text evidence="1">The sequence shown here is derived from an EMBL/GenBank/DDBJ whole genome shotgun (WGS) entry which is preliminary data.</text>
</comment>
<keyword evidence="2" id="KW-1185">Reference proteome</keyword>
<reference evidence="1" key="1">
    <citation type="submission" date="2022-08" db="EMBL/GenBank/DDBJ databases">
        <title>Genome Sequence of Lecanicillium fungicola.</title>
        <authorList>
            <person name="Buettner E."/>
        </authorList>
    </citation>
    <scope>NUCLEOTIDE SEQUENCE</scope>
    <source>
        <strain evidence="1">Babe33</strain>
    </source>
</reference>
<proteinExistence type="predicted"/>
<evidence type="ECO:0000313" key="2">
    <source>
        <dbReference type="Proteomes" id="UP001143910"/>
    </source>
</evidence>